<dbReference type="Ensembl" id="ENSSAUT00010017066.1">
    <property type="protein sequence ID" value="ENSSAUP00010016102.1"/>
    <property type="gene ID" value="ENSSAUG00010007436.1"/>
</dbReference>
<keyword evidence="1" id="KW-0175">Coiled coil</keyword>
<protein>
    <submittedName>
        <fullName evidence="2">Tuftelin-like</fullName>
    </submittedName>
</protein>
<gene>
    <name evidence="2" type="primary">tuft1b</name>
</gene>
<dbReference type="InterPro" id="IPR051375">
    <property type="entry name" value="Tuftelin_GRINL1A/MYZAP/CCD68"/>
</dbReference>
<proteinExistence type="predicted"/>
<name>A0A671UNW2_SPAAU</name>
<dbReference type="Proteomes" id="UP000472265">
    <property type="component" value="Chromosome 3"/>
</dbReference>
<reference evidence="2" key="1">
    <citation type="submission" date="2021-04" db="EMBL/GenBank/DDBJ databases">
        <authorList>
            <consortium name="Wellcome Sanger Institute Data Sharing"/>
        </authorList>
    </citation>
    <scope>NUCLEOTIDE SEQUENCE [LARGE SCALE GENOMIC DNA]</scope>
</reference>
<reference evidence="2" key="2">
    <citation type="submission" date="2025-08" db="UniProtKB">
        <authorList>
            <consortium name="Ensembl"/>
        </authorList>
    </citation>
    <scope>IDENTIFICATION</scope>
</reference>
<organism evidence="2 3">
    <name type="scientific">Sparus aurata</name>
    <name type="common">Gilthead sea bream</name>
    <dbReference type="NCBI Taxonomy" id="8175"/>
    <lineage>
        <taxon>Eukaryota</taxon>
        <taxon>Metazoa</taxon>
        <taxon>Chordata</taxon>
        <taxon>Craniata</taxon>
        <taxon>Vertebrata</taxon>
        <taxon>Euteleostomi</taxon>
        <taxon>Actinopterygii</taxon>
        <taxon>Neopterygii</taxon>
        <taxon>Teleostei</taxon>
        <taxon>Neoteleostei</taxon>
        <taxon>Acanthomorphata</taxon>
        <taxon>Eupercaria</taxon>
        <taxon>Spariformes</taxon>
        <taxon>Sparidae</taxon>
        <taxon>Sparus</taxon>
    </lineage>
</organism>
<sequence>MFIRCVSQCSRFVIICDYKDNPNKLNAEIGNLGNVENSLLNYKQAENQRDFKQTSRLFLLCLPSQAESKEYSVRLVEQSELLQKAEELSEGRGQQVEELQRLRESMEIESGHLKDKMAAGEAELLQLKANREDGGEHEQRCAELEKEVATLKEKIHHLDDMLKSQQRKVRHMIEQLQNSRTVIQERDRVVRDLEERVAYLEAENREMHDHMEYFLAVNNSHFTFPPLYSKTITPMSSNNKALPFIKVIEIKS</sequence>
<dbReference type="GeneTree" id="ENSGT00950000183065"/>
<dbReference type="GO" id="GO:0035556">
    <property type="term" value="P:intracellular signal transduction"/>
    <property type="evidence" value="ECO:0007669"/>
    <property type="project" value="TreeGrafter"/>
</dbReference>
<dbReference type="AlphaFoldDB" id="A0A671UNW2"/>
<dbReference type="PANTHER" id="PTHR23171:SF17">
    <property type="entry name" value="TUFTELIN"/>
    <property type="match status" value="1"/>
</dbReference>
<evidence type="ECO:0000256" key="1">
    <source>
        <dbReference type="SAM" id="Coils"/>
    </source>
</evidence>
<keyword evidence="3" id="KW-1185">Reference proteome</keyword>
<reference evidence="2" key="3">
    <citation type="submission" date="2025-09" db="UniProtKB">
        <authorList>
            <consortium name="Ensembl"/>
        </authorList>
    </citation>
    <scope>IDENTIFICATION</scope>
</reference>
<feature type="coiled-coil region" evidence="1">
    <location>
        <begin position="96"/>
        <end position="210"/>
    </location>
</feature>
<accession>A0A671UNW2</accession>
<evidence type="ECO:0000313" key="2">
    <source>
        <dbReference type="Ensembl" id="ENSSAUP00010016102.1"/>
    </source>
</evidence>
<evidence type="ECO:0000313" key="3">
    <source>
        <dbReference type="Proteomes" id="UP000472265"/>
    </source>
</evidence>
<dbReference type="PANTHER" id="PTHR23171">
    <property type="entry name" value="GDOWN1"/>
    <property type="match status" value="1"/>
</dbReference>